<protein>
    <submittedName>
        <fullName evidence="2">Uncharacterized protein</fullName>
    </submittedName>
</protein>
<dbReference type="EMBL" id="CYPW01000024">
    <property type="protein sequence ID" value="CUH52934.1"/>
    <property type="molecule type" value="Genomic_DNA"/>
</dbReference>
<keyword evidence="1" id="KW-1133">Transmembrane helix</keyword>
<proteinExistence type="predicted"/>
<dbReference type="STRING" id="321267.SHM7688_02381"/>
<keyword evidence="1" id="KW-0812">Transmembrane</keyword>
<organism evidence="2 3">
    <name type="scientific">Shimia marina</name>
    <dbReference type="NCBI Taxonomy" id="321267"/>
    <lineage>
        <taxon>Bacteria</taxon>
        <taxon>Pseudomonadati</taxon>
        <taxon>Pseudomonadota</taxon>
        <taxon>Alphaproteobacteria</taxon>
        <taxon>Rhodobacterales</taxon>
        <taxon>Roseobacteraceae</taxon>
    </lineage>
</organism>
<keyword evidence="3" id="KW-1185">Reference proteome</keyword>
<name>A0A0P1ERQ9_9RHOB</name>
<accession>A0A0P1ERQ9</accession>
<keyword evidence="1" id="KW-0472">Membrane</keyword>
<evidence type="ECO:0000313" key="3">
    <source>
        <dbReference type="Proteomes" id="UP000054823"/>
    </source>
</evidence>
<dbReference type="RefSeq" id="WP_058240114.1">
    <property type="nucleotide sequence ID" value="NZ_CYPW01000024.1"/>
</dbReference>
<reference evidence="2 3" key="1">
    <citation type="submission" date="2015-09" db="EMBL/GenBank/DDBJ databases">
        <authorList>
            <consortium name="Swine Surveillance"/>
        </authorList>
    </citation>
    <scope>NUCLEOTIDE SEQUENCE [LARGE SCALE GENOMIC DNA]</scope>
    <source>
        <strain evidence="2 3">CECT 7688</strain>
    </source>
</reference>
<dbReference type="AlphaFoldDB" id="A0A0P1ERQ9"/>
<evidence type="ECO:0000256" key="1">
    <source>
        <dbReference type="SAM" id="Phobius"/>
    </source>
</evidence>
<gene>
    <name evidence="2" type="ORF">SHM7688_02381</name>
</gene>
<dbReference type="OrthoDB" id="7867097at2"/>
<feature type="transmembrane region" description="Helical" evidence="1">
    <location>
        <begin position="20"/>
        <end position="48"/>
    </location>
</feature>
<evidence type="ECO:0000313" key="2">
    <source>
        <dbReference type="EMBL" id="CUH52934.1"/>
    </source>
</evidence>
<sequence>MTRALQHTTYGRNRRSIAVVLLFAFGISALLVAGLHWVIVLLVSLLAVPSLVDVLFNPVTHFSIDDDSLHWKNVTQEANIAFHNIRAVQTVTRLNVAFRVTLEMGDGGKVRIPQDVLPPRADFEAAMAAHDIPVMHERLKII</sequence>
<dbReference type="Proteomes" id="UP000054823">
    <property type="component" value="Unassembled WGS sequence"/>
</dbReference>